<dbReference type="Proteomes" id="UP000653358">
    <property type="component" value="Unassembled WGS sequence"/>
</dbReference>
<gene>
    <name evidence="1" type="ORF">GH807_13260</name>
</gene>
<dbReference type="EMBL" id="WJBB01000019">
    <property type="protein sequence ID" value="MBC3798011.1"/>
    <property type="molecule type" value="Genomic_DNA"/>
</dbReference>
<evidence type="ECO:0000313" key="1">
    <source>
        <dbReference type="EMBL" id="MBC3798011.1"/>
    </source>
</evidence>
<reference evidence="1 2" key="1">
    <citation type="journal article" date="2020" name="mSystems">
        <title>Defining Genomic and Predicted Metabolic Features of the Acetobacterium Genus.</title>
        <authorList>
            <person name="Ross D.E."/>
            <person name="Marshall C.W."/>
            <person name="Gulliver D."/>
            <person name="May H.D."/>
            <person name="Norman R.S."/>
        </authorList>
    </citation>
    <scope>NUCLEOTIDE SEQUENCE [LARGE SCALE GENOMIC DNA]</scope>
    <source>
        <strain evidence="1 2">DSM 9173</strain>
    </source>
</reference>
<comment type="caution">
    <text evidence="1">The sequence shown here is derived from an EMBL/GenBank/DDBJ whole genome shotgun (WGS) entry which is preliminary data.</text>
</comment>
<accession>A0ABR6WNW7</accession>
<proteinExistence type="predicted"/>
<organism evidence="1 2">
    <name type="scientific">Acetobacterium tundrae</name>
    <dbReference type="NCBI Taxonomy" id="132932"/>
    <lineage>
        <taxon>Bacteria</taxon>
        <taxon>Bacillati</taxon>
        <taxon>Bacillota</taxon>
        <taxon>Clostridia</taxon>
        <taxon>Eubacteriales</taxon>
        <taxon>Eubacteriaceae</taxon>
        <taxon>Acetobacterium</taxon>
    </lineage>
</organism>
<dbReference type="RefSeq" id="WP_186843822.1">
    <property type="nucleotide sequence ID" value="NZ_RXYB01000010.1"/>
</dbReference>
<protein>
    <submittedName>
        <fullName evidence="1">Uncharacterized protein</fullName>
    </submittedName>
</protein>
<keyword evidence="2" id="KW-1185">Reference proteome</keyword>
<evidence type="ECO:0000313" key="2">
    <source>
        <dbReference type="Proteomes" id="UP000653358"/>
    </source>
</evidence>
<name>A0ABR6WNW7_9FIRM</name>
<sequence>MIAKFFALRIINGDNTYIEVVTAKPNYKTGIDAYLTENGHAELIVTAAA</sequence>